<keyword evidence="3" id="KW-1185">Reference proteome</keyword>
<reference evidence="3" key="1">
    <citation type="submission" date="2015-07" db="EMBL/GenBank/DDBJ databases">
        <authorList>
            <person name="Wibberg D."/>
        </authorList>
    </citation>
    <scope>NUCLEOTIDE SEQUENCE [LARGE SCALE GENOMIC DNA]</scope>
</reference>
<feature type="compositionally biased region" description="Basic and acidic residues" evidence="1">
    <location>
        <begin position="106"/>
        <end position="117"/>
    </location>
</feature>
<dbReference type="EMBL" id="CXOI01000019">
    <property type="protein sequence ID" value="CTP85235.1"/>
    <property type="molecule type" value="Genomic_DNA"/>
</dbReference>
<dbReference type="Proteomes" id="UP000046187">
    <property type="component" value="Unassembled WGS sequence"/>
</dbReference>
<gene>
    <name evidence="2" type="ORF">XTALMG727_1258</name>
</gene>
<accession>A0A0K2ZPB5</accession>
<evidence type="ECO:0000256" key="1">
    <source>
        <dbReference type="SAM" id="MobiDB-lite"/>
    </source>
</evidence>
<evidence type="ECO:0000313" key="2">
    <source>
        <dbReference type="EMBL" id="CTP85235.1"/>
    </source>
</evidence>
<organism evidence="2 3">
    <name type="scientific">Xanthomonas graminis pv. arrhenatheri LMG 727</name>
    <dbReference type="NCBI Taxonomy" id="1195923"/>
    <lineage>
        <taxon>Bacteria</taxon>
        <taxon>Pseudomonadati</taxon>
        <taxon>Pseudomonadota</taxon>
        <taxon>Gammaproteobacteria</taxon>
        <taxon>Lysobacterales</taxon>
        <taxon>Lysobacteraceae</taxon>
        <taxon>Xanthomonas</taxon>
        <taxon>Xanthomonas translucens group</taxon>
        <taxon>Xanthomonas graminis</taxon>
    </lineage>
</organism>
<evidence type="ECO:0000313" key="3">
    <source>
        <dbReference type="Proteomes" id="UP000046187"/>
    </source>
</evidence>
<sequence>MSHTASGSAAYSRPQTHAETAVWIRDDSAGKPSMGKALPTLVVDDAWLAPAGLASEAQHGTPAPLGMEALSGARPSHPHACRPSGSPGHPTQARPLHFQKQSLPSHPDRIRAGERYRWRSRRAARTAPSTILSDDRDKDCALCEDPTCVQAHPSPKSWRCRHAAALATAGTTAACHSAQRMPAYTPNAALISAAAAHTACIAACASISCGRRSMKGTVSV</sequence>
<protein>
    <submittedName>
        <fullName evidence="2">Uncharacterized protein</fullName>
    </submittedName>
</protein>
<name>A0A0K2ZPB5_9XANT</name>
<feature type="region of interest" description="Disordered" evidence="1">
    <location>
        <begin position="58"/>
        <end position="131"/>
    </location>
</feature>
<proteinExistence type="predicted"/>
<dbReference type="AlphaFoldDB" id="A0A0K2ZPB5"/>